<reference evidence="2" key="1">
    <citation type="journal article" date="2014" name="Nat. Genet.">
        <title>Genome of the human hookworm Necator americanus.</title>
        <authorList>
            <person name="Tang Y.T."/>
            <person name="Gao X."/>
            <person name="Rosa B.A."/>
            <person name="Abubucker S."/>
            <person name="Hallsworth-Pepin K."/>
            <person name="Martin J."/>
            <person name="Tyagi R."/>
            <person name="Heizer E."/>
            <person name="Zhang X."/>
            <person name="Bhonagiri-Palsikar V."/>
            <person name="Minx P."/>
            <person name="Warren W.C."/>
            <person name="Wang Q."/>
            <person name="Zhan B."/>
            <person name="Hotez P.J."/>
            <person name="Sternberg P.W."/>
            <person name="Dougall A."/>
            <person name="Gaze S.T."/>
            <person name="Mulvenna J."/>
            <person name="Sotillo J."/>
            <person name="Ranganathan S."/>
            <person name="Rabelo E.M."/>
            <person name="Wilson R.K."/>
            <person name="Felgner P.L."/>
            <person name="Bethony J."/>
            <person name="Hawdon J.M."/>
            <person name="Gasser R.B."/>
            <person name="Loukas A."/>
            <person name="Mitreva M."/>
        </authorList>
    </citation>
    <scope>NUCLEOTIDE SEQUENCE [LARGE SCALE GENOMIC DNA]</scope>
</reference>
<protein>
    <submittedName>
        <fullName evidence="1">Uncharacterized protein</fullName>
    </submittedName>
</protein>
<dbReference type="KEGG" id="nai:NECAME_00123"/>
<proteinExistence type="predicted"/>
<organism evidence="1 2">
    <name type="scientific">Necator americanus</name>
    <name type="common">Human hookworm</name>
    <dbReference type="NCBI Taxonomy" id="51031"/>
    <lineage>
        <taxon>Eukaryota</taxon>
        <taxon>Metazoa</taxon>
        <taxon>Ecdysozoa</taxon>
        <taxon>Nematoda</taxon>
        <taxon>Chromadorea</taxon>
        <taxon>Rhabditida</taxon>
        <taxon>Rhabditina</taxon>
        <taxon>Rhabditomorpha</taxon>
        <taxon>Strongyloidea</taxon>
        <taxon>Ancylostomatidae</taxon>
        <taxon>Bunostominae</taxon>
        <taxon>Necator</taxon>
    </lineage>
</organism>
<evidence type="ECO:0000313" key="1">
    <source>
        <dbReference type="EMBL" id="ETN87264.1"/>
    </source>
</evidence>
<keyword evidence="2" id="KW-1185">Reference proteome</keyword>
<sequence length="63" mass="7724">MYLNHCKGNEFYREKKKINRDVDNSHNSSHLCAYIKQDVETTKYFVEWVRSDEWNVVNREQVK</sequence>
<evidence type="ECO:0000313" key="2">
    <source>
        <dbReference type="Proteomes" id="UP000053676"/>
    </source>
</evidence>
<gene>
    <name evidence="1" type="ORF">NECAME_00123</name>
</gene>
<accession>W2U020</accession>
<dbReference type="Proteomes" id="UP000053676">
    <property type="component" value="Unassembled WGS sequence"/>
</dbReference>
<dbReference type="AlphaFoldDB" id="W2U020"/>
<dbReference type="EMBL" id="KI657455">
    <property type="protein sequence ID" value="ETN87264.1"/>
    <property type="molecule type" value="Genomic_DNA"/>
</dbReference>
<name>W2U020_NECAM</name>